<evidence type="ECO:0000256" key="1">
    <source>
        <dbReference type="ARBA" id="ARBA00001947"/>
    </source>
</evidence>
<name>A0AAP2YYH9_9EURY</name>
<comment type="cofactor">
    <cofactor evidence="1">
        <name>Zn(2+)</name>
        <dbReference type="ChEBI" id="CHEBI:29105"/>
    </cofactor>
</comment>
<dbReference type="PANTHER" id="PTHR43808:SF8">
    <property type="entry name" value="PEPTIDASE M20 DIMERISATION DOMAIN-CONTAINING PROTEIN"/>
    <property type="match status" value="1"/>
</dbReference>
<gene>
    <name evidence="7" type="ORF">OB960_10705</name>
</gene>
<dbReference type="InterPro" id="IPR011650">
    <property type="entry name" value="Peptidase_M20_dimer"/>
</dbReference>
<dbReference type="Pfam" id="PF07687">
    <property type="entry name" value="M20_dimer"/>
    <property type="match status" value="1"/>
</dbReference>
<dbReference type="EMBL" id="JAOPKA010000005">
    <property type="protein sequence ID" value="MCU4741866.1"/>
    <property type="molecule type" value="Genomic_DNA"/>
</dbReference>
<dbReference type="Gene3D" id="3.40.630.10">
    <property type="entry name" value="Zn peptidases"/>
    <property type="match status" value="1"/>
</dbReference>
<evidence type="ECO:0000256" key="2">
    <source>
        <dbReference type="ARBA" id="ARBA00006247"/>
    </source>
</evidence>
<dbReference type="SUPFAM" id="SSF55031">
    <property type="entry name" value="Bacterial exopeptidase dimerisation domain"/>
    <property type="match status" value="1"/>
</dbReference>
<accession>A0AAP2YYH9</accession>
<evidence type="ECO:0000256" key="5">
    <source>
        <dbReference type="ARBA" id="ARBA00022833"/>
    </source>
</evidence>
<dbReference type="PANTHER" id="PTHR43808">
    <property type="entry name" value="ACETYLORNITHINE DEACETYLASE"/>
    <property type="match status" value="1"/>
</dbReference>
<keyword evidence="3" id="KW-0479">Metal-binding</keyword>
<dbReference type="PROSITE" id="PS00759">
    <property type="entry name" value="ARGE_DAPE_CPG2_2"/>
    <property type="match status" value="1"/>
</dbReference>
<dbReference type="NCBIfam" id="NF006402">
    <property type="entry name" value="PRK08651.1-5"/>
    <property type="match status" value="1"/>
</dbReference>
<proteinExistence type="inferred from homology"/>
<evidence type="ECO:0000259" key="6">
    <source>
        <dbReference type="Pfam" id="PF07687"/>
    </source>
</evidence>
<dbReference type="Pfam" id="PF01546">
    <property type="entry name" value="Peptidase_M20"/>
    <property type="match status" value="1"/>
</dbReference>
<dbReference type="Gene3D" id="3.30.70.360">
    <property type="match status" value="1"/>
</dbReference>
<reference evidence="7" key="1">
    <citation type="submission" date="2022-09" db="EMBL/GenBank/DDBJ databases">
        <title>Enrichment on poylsaccharides allowed isolation of novel metabolic and taxonomic groups of Haloarchaea.</title>
        <authorList>
            <person name="Sorokin D.Y."/>
            <person name="Elcheninov A.G."/>
            <person name="Khizhniak T.V."/>
            <person name="Kolganova T.V."/>
            <person name="Kublanov I.V."/>
        </authorList>
    </citation>
    <scope>NUCLEOTIDE SEQUENCE</scope>
    <source>
        <strain evidence="7">AArc-xg1-1</strain>
    </source>
</reference>
<sequence length="373" mass="40290">MTATAEFDLERFHAEAVQTPSHHEEGVEEMRALLCETLREAGHEPRVDELGNVLASRGLEEGDDDLEDERDDPHLVLNTHIDTVAPHVPYERDGDVVRGRGACDAKGPLAALLATFCRVEPTEGRLTLAITSDEETLQTGAEHLQNTLSADGYIVGEPTDLDVCIAARGQCEGTVTVRGESGHAASVPAENNAVYATARVLAALERYDEDAGPDADPVLGAPKLTATMLEAGEASNRVPERCRVTFDRRSVPPETSDSFRETLQAYLEEQFPDVELAVDLIRPDTPFPDAFVTDSEDELVQILQAESGGDVRAFGAATEASYFAKDAPTVVFGPGVLADDEGAVAHAEREYVRLEDVERAGDIVTETVRRIVG</sequence>
<dbReference type="Proteomes" id="UP001321018">
    <property type="component" value="Unassembled WGS sequence"/>
</dbReference>
<dbReference type="GO" id="GO:0046872">
    <property type="term" value="F:metal ion binding"/>
    <property type="evidence" value="ECO:0007669"/>
    <property type="project" value="UniProtKB-KW"/>
</dbReference>
<feature type="domain" description="Peptidase M20 dimerisation" evidence="6">
    <location>
        <begin position="165"/>
        <end position="273"/>
    </location>
</feature>
<keyword evidence="4" id="KW-0378">Hydrolase</keyword>
<dbReference type="InterPro" id="IPR050072">
    <property type="entry name" value="Peptidase_M20A"/>
</dbReference>
<evidence type="ECO:0000256" key="4">
    <source>
        <dbReference type="ARBA" id="ARBA00022801"/>
    </source>
</evidence>
<evidence type="ECO:0000256" key="3">
    <source>
        <dbReference type="ARBA" id="ARBA00022723"/>
    </source>
</evidence>
<dbReference type="GO" id="GO:0016787">
    <property type="term" value="F:hydrolase activity"/>
    <property type="evidence" value="ECO:0007669"/>
    <property type="project" value="UniProtKB-KW"/>
</dbReference>
<dbReference type="InterPro" id="IPR001261">
    <property type="entry name" value="ArgE/DapE_CS"/>
</dbReference>
<evidence type="ECO:0000313" key="7">
    <source>
        <dbReference type="EMBL" id="MCU4741866.1"/>
    </source>
</evidence>
<dbReference type="CDD" id="cd08659">
    <property type="entry name" value="M20_ArgE_DapE-like"/>
    <property type="match status" value="1"/>
</dbReference>
<dbReference type="AlphaFoldDB" id="A0AAP2YYH9"/>
<dbReference type="RefSeq" id="WP_338003693.1">
    <property type="nucleotide sequence ID" value="NZ_JAOPKA010000005.1"/>
</dbReference>
<keyword evidence="5" id="KW-0862">Zinc</keyword>
<comment type="similarity">
    <text evidence="2">Belongs to the peptidase M20A family.</text>
</comment>
<comment type="caution">
    <text evidence="7">The sequence shown here is derived from an EMBL/GenBank/DDBJ whole genome shotgun (WGS) entry which is preliminary data.</text>
</comment>
<evidence type="ECO:0000313" key="8">
    <source>
        <dbReference type="Proteomes" id="UP001321018"/>
    </source>
</evidence>
<dbReference type="InterPro" id="IPR036264">
    <property type="entry name" value="Bact_exopeptidase_dim_dom"/>
</dbReference>
<dbReference type="InterPro" id="IPR002933">
    <property type="entry name" value="Peptidase_M20"/>
</dbReference>
<dbReference type="SUPFAM" id="SSF53187">
    <property type="entry name" value="Zn-dependent exopeptidases"/>
    <property type="match status" value="1"/>
</dbReference>
<protein>
    <submittedName>
        <fullName evidence="7">M20 family metallopeptidase</fullName>
    </submittedName>
</protein>
<organism evidence="7 8">
    <name type="scientific">Natronoglomus mannanivorans</name>
    <dbReference type="NCBI Taxonomy" id="2979990"/>
    <lineage>
        <taxon>Archaea</taxon>
        <taxon>Methanobacteriati</taxon>
        <taxon>Methanobacteriota</taxon>
        <taxon>Stenosarchaea group</taxon>
        <taxon>Halobacteria</taxon>
        <taxon>Halobacteriales</taxon>
        <taxon>Natrialbaceae</taxon>
        <taxon>Natronoglomus</taxon>
    </lineage>
</organism>